<reference evidence="1 2" key="1">
    <citation type="submission" date="2018-09" db="EMBL/GenBank/DDBJ databases">
        <title>Genomic Encyclopedia of Archaeal and Bacterial Type Strains, Phase II (KMG-II): from individual species to whole genera.</title>
        <authorList>
            <person name="Goeker M."/>
        </authorList>
    </citation>
    <scope>NUCLEOTIDE SEQUENCE [LARGE SCALE GENOMIC DNA]</scope>
    <source>
        <strain evidence="1 2">DSM 26283</strain>
    </source>
</reference>
<protein>
    <recommendedName>
        <fullName evidence="3">RimK-like ATP-grasp domain-containing protein</fullName>
    </recommendedName>
</protein>
<evidence type="ECO:0000313" key="2">
    <source>
        <dbReference type="Proteomes" id="UP000284892"/>
    </source>
</evidence>
<sequence length="303" mass="35035">MSKPYDVIILTEHKYVNPKHIDTYTKNVLYEDQLVQNALNNLGLKTLRLAWDDTTFDWSTTKAVLFRATWDYFHRFNEFSQWLSRVTTQTQLLNSKDLILWNIDKHYLNDLENNGVHIAESLFIEQNSTTTLKTLHQTLGWKDTVLKPCISGAARHTYKLNLDNLEVHEAVFKSLIKDEAMMLQPFQHSIVTKGEVSMMVFNGIFTHAILKKAKAGDFRVQDDFGGSVHDYKPTQEEISFAENSVKACPELPIYARVDIFEDNNSKIAVSELELIEPELWFRHFPEAANVLAKAIKEKMTHEN</sequence>
<evidence type="ECO:0008006" key="3">
    <source>
        <dbReference type="Google" id="ProtNLM"/>
    </source>
</evidence>
<name>A0A420DKY9_9FLAO</name>
<gene>
    <name evidence="1" type="ORF">BXY80_1871</name>
</gene>
<dbReference type="PANTHER" id="PTHR39217">
    <property type="match status" value="1"/>
</dbReference>
<dbReference type="AlphaFoldDB" id="A0A420DKY9"/>
<keyword evidence="2" id="KW-1185">Reference proteome</keyword>
<proteinExistence type="predicted"/>
<dbReference type="Gene3D" id="3.30.470.20">
    <property type="entry name" value="ATP-grasp fold, B domain"/>
    <property type="match status" value="1"/>
</dbReference>
<dbReference type="EMBL" id="RAQJ01000003">
    <property type="protein sequence ID" value="RKE94858.1"/>
    <property type="molecule type" value="Genomic_DNA"/>
</dbReference>
<dbReference type="RefSeq" id="WP_120201231.1">
    <property type="nucleotide sequence ID" value="NZ_RAQJ01000003.1"/>
</dbReference>
<accession>A0A420DKY9</accession>
<dbReference type="SUPFAM" id="SSF56059">
    <property type="entry name" value="Glutathione synthetase ATP-binding domain-like"/>
    <property type="match status" value="1"/>
</dbReference>
<dbReference type="InterPro" id="IPR053191">
    <property type="entry name" value="DcsG_Biosynth_Enzyme"/>
</dbReference>
<dbReference type="OrthoDB" id="3373978at2"/>
<dbReference type="Proteomes" id="UP000284892">
    <property type="component" value="Unassembled WGS sequence"/>
</dbReference>
<dbReference type="PANTHER" id="PTHR39217:SF1">
    <property type="entry name" value="GLUTATHIONE SYNTHETASE"/>
    <property type="match status" value="1"/>
</dbReference>
<organism evidence="1 2">
    <name type="scientific">Ichthyenterobacterium magnum</name>
    <dbReference type="NCBI Taxonomy" id="1230530"/>
    <lineage>
        <taxon>Bacteria</taxon>
        <taxon>Pseudomonadati</taxon>
        <taxon>Bacteroidota</taxon>
        <taxon>Flavobacteriia</taxon>
        <taxon>Flavobacteriales</taxon>
        <taxon>Flavobacteriaceae</taxon>
        <taxon>Ichthyenterobacterium</taxon>
    </lineage>
</organism>
<comment type="caution">
    <text evidence="1">The sequence shown here is derived from an EMBL/GenBank/DDBJ whole genome shotgun (WGS) entry which is preliminary data.</text>
</comment>
<evidence type="ECO:0000313" key="1">
    <source>
        <dbReference type="EMBL" id="RKE94858.1"/>
    </source>
</evidence>